<feature type="compositionally biased region" description="Basic residues" evidence="1">
    <location>
        <begin position="140"/>
        <end position="149"/>
    </location>
</feature>
<reference evidence="2 3" key="1">
    <citation type="submission" date="2023-09" db="EMBL/GenBank/DDBJ databases">
        <title>Genomes of two closely related lineages of the louse Polyplax serrata with different host specificities.</title>
        <authorList>
            <person name="Martinu J."/>
            <person name="Tarabai H."/>
            <person name="Stefka J."/>
            <person name="Hypsa V."/>
        </authorList>
    </citation>
    <scope>NUCLEOTIDE SEQUENCE [LARGE SCALE GENOMIC DNA]</scope>
    <source>
        <strain evidence="2">98ZLc_SE</strain>
    </source>
</reference>
<feature type="compositionally biased region" description="Basic and acidic residues" evidence="1">
    <location>
        <begin position="20"/>
        <end position="33"/>
    </location>
</feature>
<sequence>MTNGWQRGKRKRVRRKKGKEKITKKIRNRDICNRVRRKEKKNKKLDNPKGRRRKETFFWGVDSELSDDSDFPSGTVGRINLSGTCHLYAAPQRLRSSYNPHLSLINRGPSYSGQKVKIWDGEKKNASGSMCDTAGLYPRPKVRSSKPHRPKAECGCHKTLQSQRSPLRLSTPTEYNTEKKYALRRKRFK</sequence>
<evidence type="ECO:0000256" key="1">
    <source>
        <dbReference type="SAM" id="MobiDB-lite"/>
    </source>
</evidence>
<proteinExistence type="predicted"/>
<feature type="compositionally biased region" description="Basic residues" evidence="1">
    <location>
        <begin position="34"/>
        <end position="43"/>
    </location>
</feature>
<feature type="compositionally biased region" description="Polar residues" evidence="1">
    <location>
        <begin position="159"/>
        <end position="175"/>
    </location>
</feature>
<comment type="caution">
    <text evidence="2">The sequence shown here is derived from an EMBL/GenBank/DDBJ whole genome shotgun (WGS) entry which is preliminary data.</text>
</comment>
<keyword evidence="3" id="KW-1185">Reference proteome</keyword>
<organism evidence="2 3">
    <name type="scientific">Polyplax serrata</name>
    <name type="common">Common mouse louse</name>
    <dbReference type="NCBI Taxonomy" id="468196"/>
    <lineage>
        <taxon>Eukaryota</taxon>
        <taxon>Metazoa</taxon>
        <taxon>Ecdysozoa</taxon>
        <taxon>Arthropoda</taxon>
        <taxon>Hexapoda</taxon>
        <taxon>Insecta</taxon>
        <taxon>Pterygota</taxon>
        <taxon>Neoptera</taxon>
        <taxon>Paraneoptera</taxon>
        <taxon>Psocodea</taxon>
        <taxon>Troctomorpha</taxon>
        <taxon>Phthiraptera</taxon>
        <taxon>Anoplura</taxon>
        <taxon>Polyplacidae</taxon>
        <taxon>Polyplax</taxon>
    </lineage>
</organism>
<evidence type="ECO:0000313" key="3">
    <source>
        <dbReference type="Proteomes" id="UP001359485"/>
    </source>
</evidence>
<feature type="region of interest" description="Disordered" evidence="1">
    <location>
        <begin position="1"/>
        <end position="53"/>
    </location>
</feature>
<evidence type="ECO:0000313" key="2">
    <source>
        <dbReference type="EMBL" id="KAK6641940.1"/>
    </source>
</evidence>
<feature type="compositionally biased region" description="Basic residues" evidence="1">
    <location>
        <begin position="7"/>
        <end position="19"/>
    </location>
</feature>
<name>A0ABR1BER9_POLSC</name>
<dbReference type="EMBL" id="JAWJWF010000001">
    <property type="protein sequence ID" value="KAK6641940.1"/>
    <property type="molecule type" value="Genomic_DNA"/>
</dbReference>
<dbReference type="Proteomes" id="UP001359485">
    <property type="component" value="Unassembled WGS sequence"/>
</dbReference>
<feature type="region of interest" description="Disordered" evidence="1">
    <location>
        <begin position="130"/>
        <end position="176"/>
    </location>
</feature>
<gene>
    <name evidence="2" type="ORF">RUM44_013660</name>
</gene>
<accession>A0ABR1BER9</accession>
<protein>
    <submittedName>
        <fullName evidence="2">Uncharacterized protein</fullName>
    </submittedName>
</protein>